<protein>
    <recommendedName>
        <fullName evidence="6">Xylanolytic transcriptional activator regulatory domain-containing protein</fullName>
    </recommendedName>
</protein>
<dbReference type="EMBL" id="NCSJ02000129">
    <property type="protein sequence ID" value="RFU29417.1"/>
    <property type="molecule type" value="Genomic_DNA"/>
</dbReference>
<feature type="region of interest" description="Disordered" evidence="5">
    <location>
        <begin position="184"/>
        <end position="204"/>
    </location>
</feature>
<dbReference type="GO" id="GO:0006351">
    <property type="term" value="P:DNA-templated transcription"/>
    <property type="evidence" value="ECO:0007669"/>
    <property type="project" value="InterPro"/>
</dbReference>
<name>A0A3E2H7Y8_SCYLI</name>
<feature type="domain" description="Xylanolytic transcriptional activator regulatory" evidence="6">
    <location>
        <begin position="358"/>
        <end position="432"/>
    </location>
</feature>
<comment type="subcellular location">
    <subcellularLocation>
        <location evidence="1">Nucleus</location>
    </subcellularLocation>
</comment>
<keyword evidence="4" id="KW-0539">Nucleus</keyword>
<evidence type="ECO:0000256" key="2">
    <source>
        <dbReference type="ARBA" id="ARBA00022723"/>
    </source>
</evidence>
<evidence type="ECO:0000313" key="7">
    <source>
        <dbReference type="EMBL" id="RFU29417.1"/>
    </source>
</evidence>
<evidence type="ECO:0000313" key="8">
    <source>
        <dbReference type="Proteomes" id="UP000258309"/>
    </source>
</evidence>
<dbReference type="CDD" id="cd12148">
    <property type="entry name" value="fungal_TF_MHR"/>
    <property type="match status" value="1"/>
</dbReference>
<feature type="non-terminal residue" evidence="7">
    <location>
        <position position="1"/>
    </location>
</feature>
<reference evidence="7 8" key="1">
    <citation type="submission" date="2018-05" db="EMBL/GenBank/DDBJ databases">
        <title>Draft genome sequence of Scytalidium lignicola DSM 105466, a ubiquitous saprotrophic fungus.</title>
        <authorList>
            <person name="Buettner E."/>
            <person name="Gebauer A.M."/>
            <person name="Hofrichter M."/>
            <person name="Liers C."/>
            <person name="Kellner H."/>
        </authorList>
    </citation>
    <scope>NUCLEOTIDE SEQUENCE [LARGE SCALE GENOMIC DNA]</scope>
    <source>
        <strain evidence="7 8">DSM 105466</strain>
    </source>
</reference>
<dbReference type="GO" id="GO:0005634">
    <property type="term" value="C:nucleus"/>
    <property type="evidence" value="ECO:0007669"/>
    <property type="project" value="UniProtKB-SubCell"/>
</dbReference>
<dbReference type="AlphaFoldDB" id="A0A3E2H7Y8"/>
<keyword evidence="2" id="KW-0479">Metal-binding</keyword>
<evidence type="ECO:0000256" key="1">
    <source>
        <dbReference type="ARBA" id="ARBA00004123"/>
    </source>
</evidence>
<dbReference type="InterPro" id="IPR007219">
    <property type="entry name" value="XnlR_reg_dom"/>
</dbReference>
<evidence type="ECO:0000256" key="3">
    <source>
        <dbReference type="ARBA" id="ARBA00023125"/>
    </source>
</evidence>
<dbReference type="GO" id="GO:0003700">
    <property type="term" value="F:DNA-binding transcription factor activity"/>
    <property type="evidence" value="ECO:0007669"/>
    <property type="project" value="InterPro"/>
</dbReference>
<evidence type="ECO:0000256" key="4">
    <source>
        <dbReference type="ARBA" id="ARBA00023242"/>
    </source>
</evidence>
<keyword evidence="8" id="KW-1185">Reference proteome</keyword>
<feature type="non-terminal residue" evidence="7">
    <location>
        <position position="763"/>
    </location>
</feature>
<dbReference type="PANTHER" id="PTHR46910:SF3">
    <property type="entry name" value="HALOTOLERANCE PROTEIN 9-RELATED"/>
    <property type="match status" value="1"/>
</dbReference>
<dbReference type="SMART" id="SM00906">
    <property type="entry name" value="Fungal_trans"/>
    <property type="match status" value="1"/>
</dbReference>
<proteinExistence type="predicted"/>
<dbReference type="OrthoDB" id="1393670at2759"/>
<dbReference type="Pfam" id="PF04082">
    <property type="entry name" value="Fungal_trans"/>
    <property type="match status" value="1"/>
</dbReference>
<dbReference type="GO" id="GO:0008270">
    <property type="term" value="F:zinc ion binding"/>
    <property type="evidence" value="ECO:0007669"/>
    <property type="project" value="InterPro"/>
</dbReference>
<dbReference type="Proteomes" id="UP000258309">
    <property type="component" value="Unassembled WGS sequence"/>
</dbReference>
<sequence length="763" mass="86340">MQSPPTSDITSQKVATRANRASVKSRARYTLRACAAARSPARTVWLRKALANIVQDHYEGEHAAGVMETTTRGDDDLQQQPPSPGTLYSAISTDHGLSERLLRLENEVRNLRNLRQSDSVNSDSLIPTASHDSYDPALGHCPTSEAEFTPEAEEGIHEIQCGYSGYVSIAIQIELLKNVASQNSVPGSRATESTEDWARQNERRQKAQLSKTANRIKCYLPSNQRLDYLVQLFFREFGVFYPCIELEDFCDRLSDQIQDRSQDQTVLYLSMDQPECISFWALTSMVLAVAEFLDTGATTGLQQQQSLGKNSCADKGWYRESKRLCRLCPRRKTTNLNILRLHILEAIFTLMLEDFRESSHAISAAVDLAFLLDLHNESAWAPCSSKERRSRRVLWWTLYLFDRRISHKLGRTYLIPDSEVLVNDFCSDFDDEAHPSTFNQPASIEDQNELVSATSIPASSSYLYDQDWYYYLQFHVEWSRLFSKAWDALFGLRAPKAGDAEEIESIEALLLKLKRNLPSDLEWENFSLCDCLQAGVPDRKRINLLRLLIRHNMIRRDSQKGHECTPNRKDYLYTVQLCQSMATRTIEAITTYMGNRRDARSFGTYATMSIIECTYHLLSLPTTDLNASSLSSTSDTIEKAEECLKDMTHSRLRIANNALRLLEGVIDAGKNAPWRIFVTLSPPASGASTYLAEGDLIIHGGDRNTEESCDSSVSNSYETDGHLTMANDVSDFSMVDMSFSDLPTTTFIDPDFTILNWESHLYA</sequence>
<gene>
    <name evidence="7" type="ORF">B7463_g6929</name>
</gene>
<dbReference type="PANTHER" id="PTHR46910">
    <property type="entry name" value="TRANSCRIPTION FACTOR PDR1"/>
    <property type="match status" value="1"/>
</dbReference>
<evidence type="ECO:0000259" key="6">
    <source>
        <dbReference type="SMART" id="SM00906"/>
    </source>
</evidence>
<organism evidence="7 8">
    <name type="scientific">Scytalidium lignicola</name>
    <name type="common">Hyphomycete</name>
    <dbReference type="NCBI Taxonomy" id="5539"/>
    <lineage>
        <taxon>Eukaryota</taxon>
        <taxon>Fungi</taxon>
        <taxon>Dikarya</taxon>
        <taxon>Ascomycota</taxon>
        <taxon>Pezizomycotina</taxon>
        <taxon>Leotiomycetes</taxon>
        <taxon>Leotiomycetes incertae sedis</taxon>
        <taxon>Scytalidium</taxon>
    </lineage>
</organism>
<accession>A0A3E2H7Y8</accession>
<dbReference type="OMA" id="HESINML"/>
<dbReference type="GO" id="GO:0003677">
    <property type="term" value="F:DNA binding"/>
    <property type="evidence" value="ECO:0007669"/>
    <property type="project" value="UniProtKB-KW"/>
</dbReference>
<dbReference type="InterPro" id="IPR050987">
    <property type="entry name" value="AtrR-like"/>
</dbReference>
<evidence type="ECO:0000256" key="5">
    <source>
        <dbReference type="SAM" id="MobiDB-lite"/>
    </source>
</evidence>
<keyword evidence="3" id="KW-0238">DNA-binding</keyword>
<comment type="caution">
    <text evidence="7">The sequence shown here is derived from an EMBL/GenBank/DDBJ whole genome shotgun (WGS) entry which is preliminary data.</text>
</comment>